<feature type="region of interest" description="Disordered" evidence="1">
    <location>
        <begin position="196"/>
        <end position="237"/>
    </location>
</feature>
<keyword evidence="3" id="KW-1185">Reference proteome</keyword>
<sequence>MLNRTDSLDISKTSSKSQPRFASTAPLTLGKRKMNLLWPPSDFGRDARKVRISPKYPETKPPPEVPGPGAYNPREHDIKLKQAFPRAIKDLEPEPVTANIGFYNPPTLVSSKGAIIHTKINIEPKQDDVPGPQYTIPSIFSKTKNAHKIASQSTEMYIPKNQAPPPGAYTPVNPMILKSPAYTVQGNTRKNLWLQNKEDTPSPANYSPQNPEVLGSAPRWTIGNKSRKGRSAHSMASPGHREVLIIDKLTISLSGISDVEKARKYYAKHPEIKEIVLEIIEMMLEEKPKNPLEVLRAHYNGIKNSDEYIMTIKKDYSSESELDV</sequence>
<comment type="caution">
    <text evidence="2">The sequence shown here is derived from an EMBL/GenBank/DDBJ whole genome shotgun (WGS) entry which is preliminary data.</text>
</comment>
<dbReference type="EMBL" id="MLAK01000549">
    <property type="protein sequence ID" value="OHT13015.1"/>
    <property type="molecule type" value="Genomic_DNA"/>
</dbReference>
<protein>
    <submittedName>
        <fullName evidence="2">Uncharacterized protein</fullName>
    </submittedName>
</protein>
<reference evidence="2" key="1">
    <citation type="submission" date="2016-10" db="EMBL/GenBank/DDBJ databases">
        <authorList>
            <person name="Benchimol M."/>
            <person name="Almeida L.G."/>
            <person name="Vasconcelos A.T."/>
            <person name="Perreira-Neves A."/>
            <person name="Rosa I.A."/>
            <person name="Tasca T."/>
            <person name="Bogo M.R."/>
            <person name="de Souza W."/>
        </authorList>
    </citation>
    <scope>NUCLEOTIDE SEQUENCE [LARGE SCALE GENOMIC DNA]</scope>
    <source>
        <strain evidence="2">K</strain>
    </source>
</reference>
<dbReference type="Pfam" id="PF07004">
    <property type="entry name" value="SHIPPO-rpt"/>
    <property type="match status" value="3"/>
</dbReference>
<feature type="region of interest" description="Disordered" evidence="1">
    <location>
        <begin position="1"/>
        <end position="26"/>
    </location>
</feature>
<name>A0A1J4KNZ9_9EUKA</name>
<feature type="compositionally biased region" description="Polar residues" evidence="1">
    <location>
        <begin position="1"/>
        <end position="21"/>
    </location>
</feature>
<dbReference type="InterPro" id="IPR010736">
    <property type="entry name" value="SHIPPO-rpt"/>
</dbReference>
<evidence type="ECO:0000313" key="2">
    <source>
        <dbReference type="EMBL" id="OHT13015.1"/>
    </source>
</evidence>
<accession>A0A1J4KNZ9</accession>
<dbReference type="GeneID" id="94825983"/>
<proteinExistence type="predicted"/>
<dbReference type="Proteomes" id="UP000179807">
    <property type="component" value="Unassembled WGS sequence"/>
</dbReference>
<dbReference type="RefSeq" id="XP_068366151.1">
    <property type="nucleotide sequence ID" value="XM_068491279.1"/>
</dbReference>
<evidence type="ECO:0000256" key="1">
    <source>
        <dbReference type="SAM" id="MobiDB-lite"/>
    </source>
</evidence>
<evidence type="ECO:0000313" key="3">
    <source>
        <dbReference type="Proteomes" id="UP000179807"/>
    </source>
</evidence>
<dbReference type="VEuPathDB" id="TrichDB:TRFO_03414"/>
<dbReference type="AlphaFoldDB" id="A0A1J4KNZ9"/>
<gene>
    <name evidence="2" type="ORF">TRFO_03414</name>
</gene>
<organism evidence="2 3">
    <name type="scientific">Tritrichomonas foetus</name>
    <dbReference type="NCBI Taxonomy" id="1144522"/>
    <lineage>
        <taxon>Eukaryota</taxon>
        <taxon>Metamonada</taxon>
        <taxon>Parabasalia</taxon>
        <taxon>Tritrichomonadida</taxon>
        <taxon>Tritrichomonadidae</taxon>
        <taxon>Tritrichomonas</taxon>
    </lineage>
</organism>